<feature type="compositionally biased region" description="Polar residues" evidence="5">
    <location>
        <begin position="589"/>
        <end position="600"/>
    </location>
</feature>
<feature type="compositionally biased region" description="Low complexity" evidence="5">
    <location>
        <begin position="3212"/>
        <end position="3274"/>
    </location>
</feature>
<comment type="caution">
    <text evidence="7">The sequence shown here is derived from an EMBL/GenBank/DDBJ whole genome shotgun (WGS) entry which is preliminary data.</text>
</comment>
<feature type="compositionally biased region" description="Low complexity" evidence="5">
    <location>
        <begin position="744"/>
        <end position="760"/>
    </location>
</feature>
<feature type="compositionally biased region" description="Basic and acidic residues" evidence="5">
    <location>
        <begin position="1125"/>
        <end position="1138"/>
    </location>
</feature>
<feature type="compositionally biased region" description="Low complexity" evidence="5">
    <location>
        <begin position="3098"/>
        <end position="3111"/>
    </location>
</feature>
<feature type="compositionally biased region" description="Basic and acidic residues" evidence="5">
    <location>
        <begin position="110"/>
        <end position="124"/>
    </location>
</feature>
<name>A0A2A9MBN6_BESBE</name>
<dbReference type="OrthoDB" id="332390at2759"/>
<dbReference type="RefSeq" id="XP_029218643.1">
    <property type="nucleotide sequence ID" value="XM_029365060.1"/>
</dbReference>
<dbReference type="InterPro" id="IPR011011">
    <property type="entry name" value="Znf_FYVE_PHD"/>
</dbReference>
<feature type="compositionally biased region" description="Basic and acidic residues" evidence="5">
    <location>
        <begin position="2474"/>
        <end position="2487"/>
    </location>
</feature>
<dbReference type="Pfam" id="PF00628">
    <property type="entry name" value="PHD"/>
    <property type="match status" value="1"/>
</dbReference>
<feature type="region of interest" description="Disordered" evidence="5">
    <location>
        <begin position="504"/>
        <end position="568"/>
    </location>
</feature>
<dbReference type="Proteomes" id="UP000224006">
    <property type="component" value="Chromosome VI"/>
</dbReference>
<dbReference type="Gene3D" id="2.170.270.10">
    <property type="entry name" value="SET domain"/>
    <property type="match status" value="1"/>
</dbReference>
<dbReference type="SUPFAM" id="SSF82199">
    <property type="entry name" value="SET domain"/>
    <property type="match status" value="1"/>
</dbReference>
<evidence type="ECO:0000256" key="3">
    <source>
        <dbReference type="ARBA" id="ARBA00022833"/>
    </source>
</evidence>
<dbReference type="InterPro" id="IPR046341">
    <property type="entry name" value="SET_dom_sf"/>
</dbReference>
<evidence type="ECO:0000256" key="2">
    <source>
        <dbReference type="ARBA" id="ARBA00022771"/>
    </source>
</evidence>
<feature type="region of interest" description="Disordered" evidence="5">
    <location>
        <begin position="3203"/>
        <end position="3337"/>
    </location>
</feature>
<feature type="compositionally biased region" description="Low complexity" evidence="5">
    <location>
        <begin position="1295"/>
        <end position="1311"/>
    </location>
</feature>
<feature type="compositionally biased region" description="Basic residues" evidence="5">
    <location>
        <begin position="2250"/>
        <end position="2266"/>
    </location>
</feature>
<feature type="compositionally biased region" description="Low complexity" evidence="5">
    <location>
        <begin position="34"/>
        <end position="48"/>
    </location>
</feature>
<dbReference type="CDD" id="cd15489">
    <property type="entry name" value="PHD_SF"/>
    <property type="match status" value="1"/>
</dbReference>
<feature type="region of interest" description="Disordered" evidence="5">
    <location>
        <begin position="1419"/>
        <end position="1453"/>
    </location>
</feature>
<feature type="compositionally biased region" description="Low complexity" evidence="5">
    <location>
        <begin position="126"/>
        <end position="155"/>
    </location>
</feature>
<keyword evidence="8" id="KW-1185">Reference proteome</keyword>
<feature type="compositionally biased region" description="Basic residues" evidence="5">
    <location>
        <begin position="1139"/>
        <end position="1151"/>
    </location>
</feature>
<feature type="compositionally biased region" description="Basic and acidic residues" evidence="5">
    <location>
        <begin position="916"/>
        <end position="925"/>
    </location>
</feature>
<dbReference type="PANTHER" id="PTHR34491">
    <property type="entry name" value="A-TYPE INCLUSION PROTEIN, PUTATIVE-RELATED"/>
    <property type="match status" value="1"/>
</dbReference>
<feature type="compositionally biased region" description="Acidic residues" evidence="5">
    <location>
        <begin position="2225"/>
        <end position="2240"/>
    </location>
</feature>
<feature type="region of interest" description="Disordered" evidence="5">
    <location>
        <begin position="581"/>
        <end position="668"/>
    </location>
</feature>
<feature type="compositionally biased region" description="Low complexity" evidence="5">
    <location>
        <begin position="1658"/>
        <end position="1679"/>
    </location>
</feature>
<feature type="region of interest" description="Disordered" evidence="5">
    <location>
        <begin position="1232"/>
        <end position="1311"/>
    </location>
</feature>
<feature type="compositionally biased region" description="Low complexity" evidence="5">
    <location>
        <begin position="3054"/>
        <end position="3077"/>
    </location>
</feature>
<feature type="domain" description="Zinc finger PHD-type" evidence="6">
    <location>
        <begin position="1178"/>
        <end position="1219"/>
    </location>
</feature>
<feature type="compositionally biased region" description="Low complexity" evidence="5">
    <location>
        <begin position="1102"/>
        <end position="1112"/>
    </location>
</feature>
<dbReference type="GO" id="GO:0006325">
    <property type="term" value="P:chromatin organization"/>
    <property type="evidence" value="ECO:0007669"/>
    <property type="project" value="UniProtKB-KW"/>
</dbReference>
<feature type="compositionally biased region" description="Pro residues" evidence="5">
    <location>
        <begin position="2318"/>
        <end position="2330"/>
    </location>
</feature>
<feature type="compositionally biased region" description="Pro residues" evidence="5">
    <location>
        <begin position="1509"/>
        <end position="1521"/>
    </location>
</feature>
<accession>A0A2A9MBN6</accession>
<dbReference type="PANTHER" id="PTHR34491:SF74">
    <property type="entry name" value="DUF4456 DOMAIN-CONTAINING PROTEIN"/>
    <property type="match status" value="1"/>
</dbReference>
<feature type="compositionally biased region" description="Basic and acidic residues" evidence="5">
    <location>
        <begin position="206"/>
        <end position="215"/>
    </location>
</feature>
<dbReference type="EMBL" id="NWUJ01000006">
    <property type="protein sequence ID" value="PFH34634.1"/>
    <property type="molecule type" value="Genomic_DNA"/>
</dbReference>
<feature type="compositionally biased region" description="Acidic residues" evidence="5">
    <location>
        <begin position="1816"/>
        <end position="1828"/>
    </location>
</feature>
<keyword evidence="2" id="KW-0863">Zinc-finger</keyword>
<feature type="compositionally biased region" description="Basic and acidic residues" evidence="5">
    <location>
        <begin position="891"/>
        <end position="902"/>
    </location>
</feature>
<dbReference type="GO" id="GO:0008270">
    <property type="term" value="F:zinc ion binding"/>
    <property type="evidence" value="ECO:0007669"/>
    <property type="project" value="UniProtKB-KW"/>
</dbReference>
<dbReference type="Gene3D" id="2.30.30.1150">
    <property type="match status" value="1"/>
</dbReference>
<protein>
    <recommendedName>
        <fullName evidence="6">Zinc finger PHD-type domain-containing protein</fullName>
    </recommendedName>
</protein>
<sequence length="3337" mass="349548">MESLKVEPSSSPRVGLPASARGCTLLHAIPSSPPASSRSSPGAHGSSPLGRACAETSEVLPSPDSRGREALQRSAPEAPPQRKSESSAADSAARARDMDVAAAQVFAAGRRRDAKTEGGEDRKPNGASCCRLRRSSSGALSAVSRASSSLSSSSSRFRDNEAAGLHQRGEGASLQSVRKGGGGPVEANDPTSLSPDGIRRSSRLRHPGEGGDCRHASSAAASSPSPVSLSAPFRTSPRLLLPTCASPTASSPTSGVVTRSGGGGAGSPAIGLSGEGLSGKDGRGGGAAGMDSKRGLKPDRDASAAALRLEEKENMTRHAPSPSSRHEPHNTPRVVTSHLKTAAGPGSARCPFSALVPASPFSGERVAVTPQKFTPPAGLPGLQRGPRRARVGARFATCGGGTDVKAHEEESGQEESTDSEEDERLEGGRKRAASHRVEDAGKRTVRRRERDRGAVARRSSRLQSLEATRCGSEDGRAKGNLSAARALPVAPSRLFASLDAPLSFASSTDSSPCASSSSFSRHNTPRSAERGGEEMDATGDDGSIASRARSLRALSRQPREANPSSSDAAYTMLSRLRGRGDASAASAANENVASRPQLTRASGGGGLQQRPLAQRRGREKAAAASGGAERRGRGRAAEEEGREETEASSAGEEAEGADAAENDEEGTADSGVVLSGVENCAFEVVTVEEVARRRKKEVVRTQHLSASAQEEQDRLREILQQQFGKRGSFWGGCGWVPAPDSRGRGAASSPSASARRLAPPAASSHTWQPFIFCPYFGEDHRRVYRHRHPRLYKALLACVQEGVVHEGIQVIRLLDYRHPVRLVTPVEEDAYSLRYVGPRISGEHRERVIFGEYSGYVSSGEDLRVDHPQYCFQLKFHREAFRDPHLVRTSDEEEARVERADEGGAQAREGGCWTDWDVKDDDRKGGASPSSSALSVVTIPHDEMYAVDSTDTFNELSMVNHYQTVDLFGRRKFRINAEWQVVYVDAWPHIILTSIPGVPVEPGEELLADFGYTWFDQINAQCMRYCRRQLQALRLEHTLTPKALRRFLQEEEDEAFSTDQLCHLCYANEKLCRDAAERGGGCALEQRSSQTLEGEIEGEGAAGELSEEVAGGSTTGKNAGGQLEIRAERSEEAKEKKTPTKKGRGRKKKRKDAQVGHAESARGEREAEKTDDDEDDEKREKEERGIVCDGCNRAYHLECIHRSGDPPSDEYEWFCPLCILFAERVMETRHARKKEEEARSQVRAGTQRPSVEAAENRVTCAEAAREKRGPADAQDDDRRAGTSVDSEPRPLHANATSPAGTSAAAGSPASASVDALPSLSSACASALKRGGIYGSSHARSSVAENRLFPRLASSPASSSAALSSTALADFEFALGSAASSLSSVSSLPLASSEPLASSPPIADAPAGAATPARALLTREGPTRASSAETEGAAAQMPRSSLSPAPPPSPSLFSSSSYPIASPLSLPGLPRLQGEGALESQEAAAAAAACSPSWAFSALGSSSGALLPSPFSPPSRPSPALPPALGAGVRASPRVLKRRTEFSSVAEAFAAQARRIHARPSPSVTEMTAEQQRGKLTDVPTFPESPHLATLLPCRACRRRYGADANGVTCRVFKLHLAKNFSDPGEEPATETPLEICHDIIKAMRKVVIDYRRAELEAAGAEAAVPPEPADAGPPAGDGETSPRELRFPDLLSGENLLARMSGRTHRFVPLLGVYLGATKIERRLSSGVRVGKVAGLVKEGEHGAPKVVVEYENGGQETFAPKFFMTELLCQALRPRQHAGASPFDGLFRSDLVPYISREVRRHTRLMIPQSSLCPQEDDDGGVEDEQSEGGSAGLRSTFAAEFLEEVALTGSTSLAAAAFSVDRSVVDNFIAVEEDEDSCEEEEVEVPEAKQRGSKKAEESAREREREARIDKSIEDDWSALFCFLSSCLPALRVDSREKRTRRVYALNEAAIETLSLLPQRRKEAASGCPQGEDENLAHMPFLALLSSLSSACSSASFSLLGDRSGGGSGTPSSPSKRRRLLGLQNGGVEREKKAGAARERCEDDSSCDGEGGGGGWPKGWMGALLKAVEETPAAAGDGVPTSLWAGSRGVLPPLGLFLAPDEDLEWGDDEACAFPAAPARSSPLAVVARPRTTAVAAAVASAASALVAMTVRPKAAGGLKAEEEKAEKAQEAGSLFVALAADLSGRRREMEERTMRAWFGQPAAARVTTALLPRLYSAGRAAEDDEEGDEAEEDGEDGEGTRGGRGAGKGRGKGGLSTKHRTRGGGRGAAHLAADRMAKRRYAGSAESRGSSSAAPFSLSFPPAFPPADRSRPGAPRSPPTIAFPPPNELGGAEEIQRHGDRAASAASHKGGFSYSAGSLPYLQAAQYRTETAEREAASRGARGAADVPFATSVGRAWYEAASDAWVAEFVRENGRLGRKHFLCRKLGAERAERLAKIKARILLPADDGKPTSHHEFLLLQRHRQLKNLQREGEARLKRERRCAQGEETAGGLRDDDGDRGDFGGGGWGGAGKVGAFRGGRGGKGDEKRRRIGERRGAEEGSTATEESSEIGSLQGDKFPSRGDRVVEAYPYPPGGSSAHGASPELLGLHAFPASPYAQPEVADRRRPIAAIPSSGEVGYSPGSLSHRGETASFPEVSGRFVQAPAPLGGASTWPAPGPPSPGLPAFHTSQSFPPAHVSPPAVGAAGAAFACEDASAYAPAGVLPAVPRDAPPSPGFPPSSHGFRAGLPSGADAQTQLNHCSPAFFPSTSFPAAAASPAFTASSPVFTASSPPLGPFGYARASAPAGSPLESLLDEGHFAAAGSPAITFATQQSICVDALLALARCRASSAAAREAGGAASNSGSPWPRFNALFARLSERTMTPDRLAPFWEALHRLFLSVGFAVSSPADLPRIHGVVKTAVLRDAALGEEVARELDAALLRQNQATESNGTRVLSAAPPERELTCPGGGAAEEPRGEARADADAGSTSPPEAGASSAGGGAGKQQVAIAAAAGGLAPRSARGAEGESGGGVLLRERSGSGSSVRETTTHLFIDGEEDENATEDSPFPSTTSCASPPFLSASASSPLPLDSSKSPVLGALAETGGSGASCSPQTNSASSRLSSPRLATSVTPSLQRLPEAAPGWFSPRQSVEPFGAPACLLSPPTGSPTSRDLAGCSRSMATLSPPPGAALAAHDSAGEEEQNAGVSLSFVSFDDCHHQLPGAHAADAGVSPAPQQSLLSSSISSSPSKVISSLHPSASLSPASSLSFSSAPSSSVASSSPPLVAPLGLSVAEKNGQESAIPPPAAEVRQNGAIREPASRTPLQAAPAMRAEAAESVGAPETESREQAEARSVQA</sequence>
<evidence type="ECO:0000259" key="6">
    <source>
        <dbReference type="SMART" id="SM00249"/>
    </source>
</evidence>
<reference evidence="7 8" key="1">
    <citation type="submission" date="2017-09" db="EMBL/GenBank/DDBJ databases">
        <title>Genome sequencing of Besnoitia besnoiti strain Bb-Ger1.</title>
        <authorList>
            <person name="Schares G."/>
            <person name="Venepally P."/>
            <person name="Lorenzi H.A."/>
        </authorList>
    </citation>
    <scope>NUCLEOTIDE SEQUENCE [LARGE SCALE GENOMIC DNA]</scope>
    <source>
        <strain evidence="7 8">Bb-Ger1</strain>
    </source>
</reference>
<feature type="region of interest" description="Disordered" evidence="5">
    <location>
        <begin position="1505"/>
        <end position="1526"/>
    </location>
</feature>
<dbReference type="KEGG" id="bbes:BESB_066670"/>
<feature type="region of interest" description="Disordered" evidence="5">
    <location>
        <begin position="2474"/>
        <end position="2585"/>
    </location>
</feature>
<feature type="region of interest" description="Disordered" evidence="5">
    <location>
        <begin position="2001"/>
        <end position="2056"/>
    </location>
</feature>
<evidence type="ECO:0000313" key="7">
    <source>
        <dbReference type="EMBL" id="PFH34634.1"/>
    </source>
</evidence>
<feature type="region of interest" description="Disordered" evidence="5">
    <location>
        <begin position="2221"/>
        <end position="2351"/>
    </location>
</feature>
<feature type="region of interest" description="Disordered" evidence="5">
    <location>
        <begin position="396"/>
        <end position="479"/>
    </location>
</feature>
<feature type="region of interest" description="Disordered" evidence="5">
    <location>
        <begin position="3138"/>
        <end position="3186"/>
    </location>
</feature>
<feature type="compositionally biased region" description="Basic and acidic residues" evidence="5">
    <location>
        <begin position="2030"/>
        <end position="2045"/>
    </location>
</feature>
<keyword evidence="4" id="KW-0156">Chromatin regulator</keyword>
<keyword evidence="3" id="KW-0862">Zinc</keyword>
<feature type="region of interest" description="Disordered" evidence="5">
    <location>
        <begin position="891"/>
        <end position="933"/>
    </location>
</feature>
<feature type="compositionally biased region" description="Low complexity" evidence="5">
    <location>
        <begin position="216"/>
        <end position="232"/>
    </location>
</feature>
<feature type="region of interest" description="Disordered" evidence="5">
    <location>
        <begin position="1877"/>
        <end position="1909"/>
    </location>
</feature>
<gene>
    <name evidence="7" type="ORF">BESB_066670</name>
</gene>
<dbReference type="GeneID" id="40311593"/>
<feature type="compositionally biased region" description="Basic and acidic residues" evidence="5">
    <location>
        <begin position="291"/>
        <end position="316"/>
    </location>
</feature>
<dbReference type="VEuPathDB" id="ToxoDB:BESB_066670"/>
<dbReference type="InterPro" id="IPR019787">
    <property type="entry name" value="Znf_PHD-finger"/>
</dbReference>
<feature type="region of interest" description="Disordered" evidence="5">
    <location>
        <begin position="25"/>
        <end position="348"/>
    </location>
</feature>
<feature type="compositionally biased region" description="Basic and acidic residues" evidence="5">
    <location>
        <begin position="2525"/>
        <end position="2541"/>
    </location>
</feature>
<evidence type="ECO:0000313" key="8">
    <source>
        <dbReference type="Proteomes" id="UP000224006"/>
    </source>
</evidence>
<evidence type="ECO:0000256" key="4">
    <source>
        <dbReference type="ARBA" id="ARBA00022853"/>
    </source>
</evidence>
<feature type="region of interest" description="Disordered" evidence="5">
    <location>
        <begin position="1658"/>
        <end position="1685"/>
    </location>
</feature>
<feature type="compositionally biased region" description="Basic and acidic residues" evidence="5">
    <location>
        <begin position="1888"/>
        <end position="1909"/>
    </location>
</feature>
<feature type="compositionally biased region" description="Basic and acidic residues" evidence="5">
    <location>
        <begin position="1159"/>
        <end position="1168"/>
    </location>
</feature>
<feature type="region of interest" description="Disordered" evidence="5">
    <location>
        <begin position="2930"/>
        <end position="2983"/>
    </location>
</feature>
<feature type="compositionally biased region" description="Basic and acidic residues" evidence="5">
    <location>
        <begin position="1263"/>
        <end position="1290"/>
    </location>
</feature>
<feature type="compositionally biased region" description="Acidic residues" evidence="5">
    <location>
        <begin position="411"/>
        <end position="424"/>
    </location>
</feature>
<feature type="region of interest" description="Disordered" evidence="5">
    <location>
        <begin position="741"/>
        <end position="760"/>
    </location>
</feature>
<feature type="compositionally biased region" description="Acidic residues" evidence="5">
    <location>
        <begin position="652"/>
        <end position="667"/>
    </location>
</feature>
<feature type="region of interest" description="Disordered" evidence="5">
    <location>
        <begin position="1086"/>
        <end position="1183"/>
    </location>
</feature>
<dbReference type="SMART" id="SM00249">
    <property type="entry name" value="PHD"/>
    <property type="match status" value="1"/>
</dbReference>
<proteinExistence type="predicted"/>
<feature type="compositionally biased region" description="Basic and acidic residues" evidence="5">
    <location>
        <begin position="628"/>
        <end position="639"/>
    </location>
</feature>
<feature type="compositionally biased region" description="Low complexity" evidence="5">
    <location>
        <begin position="545"/>
        <end position="556"/>
    </location>
</feature>
<feature type="region of interest" description="Disordered" evidence="5">
    <location>
        <begin position="1807"/>
        <end position="1832"/>
    </location>
</feature>
<feature type="compositionally biased region" description="Gly residues" evidence="5">
    <location>
        <begin position="2505"/>
        <end position="2524"/>
    </location>
</feature>
<organism evidence="7 8">
    <name type="scientific">Besnoitia besnoiti</name>
    <name type="common">Apicomplexan protozoan</name>
    <dbReference type="NCBI Taxonomy" id="94643"/>
    <lineage>
        <taxon>Eukaryota</taxon>
        <taxon>Sar</taxon>
        <taxon>Alveolata</taxon>
        <taxon>Apicomplexa</taxon>
        <taxon>Conoidasida</taxon>
        <taxon>Coccidia</taxon>
        <taxon>Eucoccidiorida</taxon>
        <taxon>Eimeriorina</taxon>
        <taxon>Sarcocystidae</taxon>
        <taxon>Besnoitia</taxon>
    </lineage>
</organism>
<feature type="compositionally biased region" description="Low complexity" evidence="5">
    <location>
        <begin position="2285"/>
        <end position="2304"/>
    </location>
</feature>
<feature type="compositionally biased region" description="Basic and acidic residues" evidence="5">
    <location>
        <begin position="425"/>
        <end position="454"/>
    </location>
</feature>
<feature type="compositionally biased region" description="Low complexity" evidence="5">
    <location>
        <begin position="245"/>
        <end position="259"/>
    </location>
</feature>
<evidence type="ECO:0000256" key="5">
    <source>
        <dbReference type="SAM" id="MobiDB-lite"/>
    </source>
</evidence>
<dbReference type="SUPFAM" id="SSF57903">
    <property type="entry name" value="FYVE/PHD zinc finger"/>
    <property type="match status" value="1"/>
</dbReference>
<keyword evidence="1" id="KW-0479">Metal-binding</keyword>
<feature type="region of interest" description="Disordered" evidence="5">
    <location>
        <begin position="2998"/>
        <end position="3112"/>
    </location>
</feature>
<feature type="compositionally biased region" description="Low complexity" evidence="5">
    <location>
        <begin position="2966"/>
        <end position="2978"/>
    </location>
</feature>
<feature type="compositionally biased region" description="Basic and acidic residues" evidence="5">
    <location>
        <begin position="2495"/>
        <end position="2504"/>
    </location>
</feature>
<feature type="compositionally biased region" description="Acidic residues" evidence="5">
    <location>
        <begin position="1877"/>
        <end position="1887"/>
    </location>
</feature>
<evidence type="ECO:0000256" key="1">
    <source>
        <dbReference type="ARBA" id="ARBA00022723"/>
    </source>
</evidence>
<dbReference type="InterPro" id="IPR001965">
    <property type="entry name" value="Znf_PHD"/>
</dbReference>
<feature type="compositionally biased region" description="Basic and acidic residues" evidence="5">
    <location>
        <begin position="2955"/>
        <end position="2965"/>
    </location>
</feature>
<feature type="compositionally biased region" description="Low complexity" evidence="5">
    <location>
        <begin position="504"/>
        <end position="520"/>
    </location>
</feature>